<proteinExistence type="predicted"/>
<reference evidence="1" key="1">
    <citation type="submission" date="2021-05" db="EMBL/GenBank/DDBJ databases">
        <title>Encephalitozoon hellem ATCC 50604 Complete Genome.</title>
        <authorList>
            <person name="Mascarenhas dos Santos A.C."/>
            <person name="Julian A.T."/>
            <person name="Pombert J.-F."/>
        </authorList>
    </citation>
    <scope>NUCLEOTIDE SEQUENCE</scope>
    <source>
        <strain evidence="1">ATCC 50604</strain>
    </source>
</reference>
<evidence type="ECO:0000313" key="1">
    <source>
        <dbReference type="EMBL" id="UTX42993.1"/>
    </source>
</evidence>
<dbReference type="AlphaFoldDB" id="A0A9Q9CBW2"/>
<gene>
    <name evidence="1" type="ORF">GPU96_04g07260</name>
</gene>
<accession>A0A9Q9CBW2</accession>
<dbReference type="EMBL" id="CP075150">
    <property type="protein sequence ID" value="UTX42993.1"/>
    <property type="molecule type" value="Genomic_DNA"/>
</dbReference>
<organism evidence="1 2">
    <name type="scientific">Encephalitozoon hellem</name>
    <name type="common">Microsporidian parasite</name>
    <dbReference type="NCBI Taxonomy" id="27973"/>
    <lineage>
        <taxon>Eukaryota</taxon>
        <taxon>Fungi</taxon>
        <taxon>Fungi incertae sedis</taxon>
        <taxon>Microsporidia</taxon>
        <taxon>Unikaryonidae</taxon>
        <taxon>Encephalitozoon</taxon>
    </lineage>
</organism>
<name>A0A9Q9CBW2_ENCHE</name>
<evidence type="ECO:0000313" key="2">
    <source>
        <dbReference type="Proteomes" id="UP001059546"/>
    </source>
</evidence>
<dbReference type="Proteomes" id="UP001059546">
    <property type="component" value="Chromosome IV"/>
</dbReference>
<sequence>MPCFLSRPPLDEGRVLYKAKASPHVSDRWNMRLHFDVIFMHAVKSRVLAQTLKMLVLTNISREMRFEVSKVNGRVFLRGDLDGIEYKGSEWNSPCSYYIAESSGGAIDLRKAKKARIIVFETVYETGLLHEKTSIKELAFTFGSKRLVGYHKKREAEGYSKRFFASKFGYRDQILPPTNGEAKCLKERFVLEKMFPKEVLSSFSEIRLESVLLHPDLMELRQSMSYKIHFLLADCIIKLMEKKYITDDCLNDSEYSSFFVMIKDEIENRMLTPLCRDRLAILCYILFLQIEGFSIKYEILPDFKFSKEKVIAMLKLIGCLYSSQTDTFKMKSNPAPSYDTSN</sequence>
<protein>
    <submittedName>
        <fullName evidence="1">Uncharacterized protein</fullName>
    </submittedName>
</protein>